<dbReference type="AlphaFoldDB" id="A0A101JCQ1"/>
<dbReference type="EMBL" id="LLZG01000377">
    <property type="protein sequence ID" value="KUL24345.1"/>
    <property type="molecule type" value="Genomic_DNA"/>
</dbReference>
<keyword evidence="2" id="KW-1185">Reference proteome</keyword>
<accession>A0A101JCQ1</accession>
<evidence type="ECO:0000313" key="2">
    <source>
        <dbReference type="Proteomes" id="UP000053923"/>
    </source>
</evidence>
<proteinExistence type="predicted"/>
<dbReference type="RefSeq" id="WP_062711330.1">
    <property type="nucleotide sequence ID" value="NZ_LLZG01000377.1"/>
</dbReference>
<gene>
    <name evidence="1" type="ORF">ADL12_37690</name>
</gene>
<organism evidence="1 2">
    <name type="scientific">Streptomyces regalis</name>
    <dbReference type="NCBI Taxonomy" id="68262"/>
    <lineage>
        <taxon>Bacteria</taxon>
        <taxon>Bacillati</taxon>
        <taxon>Actinomycetota</taxon>
        <taxon>Actinomycetes</taxon>
        <taxon>Kitasatosporales</taxon>
        <taxon>Streptomycetaceae</taxon>
        <taxon>Streptomyces</taxon>
    </lineage>
</organism>
<dbReference type="Proteomes" id="UP000053923">
    <property type="component" value="Unassembled WGS sequence"/>
</dbReference>
<dbReference type="InterPro" id="IPR009006">
    <property type="entry name" value="Ala_racemase/Decarboxylase_C"/>
</dbReference>
<dbReference type="Gene3D" id="2.40.37.10">
    <property type="entry name" value="Lyase, Ornithine Decarboxylase, Chain A, domain 1"/>
    <property type="match status" value="1"/>
</dbReference>
<sequence length="138" mass="14912">MTHCAPCRYRLLLEPGRFVFADAAIVLTDVISACHKDGRGRLITAISGNVLRPTSDRSYPPIPLRLPRPGQAWRQWHVADSTCTPSRLWLDASLPADTAAHGLALLNTGAYTADRLAIQGTDLPDIGVLHAVHGIDLA</sequence>
<dbReference type="OrthoDB" id="9802241at2"/>
<dbReference type="SUPFAM" id="SSF50621">
    <property type="entry name" value="Alanine racemase C-terminal domain-like"/>
    <property type="match status" value="1"/>
</dbReference>
<comment type="caution">
    <text evidence="1">The sequence shown here is derived from an EMBL/GenBank/DDBJ whole genome shotgun (WGS) entry which is preliminary data.</text>
</comment>
<dbReference type="GO" id="GO:0003824">
    <property type="term" value="F:catalytic activity"/>
    <property type="evidence" value="ECO:0007669"/>
    <property type="project" value="InterPro"/>
</dbReference>
<protein>
    <submittedName>
        <fullName evidence="1">Uncharacterized protein</fullName>
    </submittedName>
</protein>
<reference evidence="2" key="1">
    <citation type="submission" date="2015-10" db="EMBL/GenBank/DDBJ databases">
        <authorList>
            <person name="Ju K.-S."/>
            <person name="Doroghazi J.R."/>
            <person name="Metcalf W.W."/>
        </authorList>
    </citation>
    <scope>NUCLEOTIDE SEQUENCE [LARGE SCALE GENOMIC DNA]</scope>
    <source>
        <strain evidence="2">NRRL 3151</strain>
    </source>
</reference>
<evidence type="ECO:0000313" key="1">
    <source>
        <dbReference type="EMBL" id="KUL24345.1"/>
    </source>
</evidence>
<name>A0A101JCQ1_9ACTN</name>